<evidence type="ECO:0000313" key="2">
    <source>
        <dbReference type="EMBL" id="OYR19965.1"/>
    </source>
</evidence>
<evidence type="ECO:0000313" key="3">
    <source>
        <dbReference type="Proteomes" id="UP000215590"/>
    </source>
</evidence>
<gene>
    <name evidence="2" type="ORF">CEV31_1384</name>
</gene>
<organism evidence="2 3">
    <name type="scientific">Brucella thiophenivorans</name>
    <dbReference type="NCBI Taxonomy" id="571255"/>
    <lineage>
        <taxon>Bacteria</taxon>
        <taxon>Pseudomonadati</taxon>
        <taxon>Pseudomonadota</taxon>
        <taxon>Alphaproteobacteria</taxon>
        <taxon>Hyphomicrobiales</taxon>
        <taxon>Brucellaceae</taxon>
        <taxon>Brucella/Ochrobactrum group</taxon>
        <taxon>Brucella</taxon>
    </lineage>
</organism>
<comment type="caution">
    <text evidence="2">The sequence shown here is derived from an EMBL/GenBank/DDBJ whole genome shotgun (WGS) entry which is preliminary data.</text>
</comment>
<name>A0A256FYN7_9HYPH</name>
<keyword evidence="1" id="KW-0732">Signal</keyword>
<dbReference type="Proteomes" id="UP000215590">
    <property type="component" value="Unassembled WGS sequence"/>
</dbReference>
<feature type="chain" id="PRO_5012513598" evidence="1">
    <location>
        <begin position="23"/>
        <end position="89"/>
    </location>
</feature>
<dbReference type="AlphaFoldDB" id="A0A256FYN7"/>
<sequence length="89" mass="10157">MKLIPAILCILAIMLSSASTFAEVRFGKNVRVGGHDFSNQTFNEKRRGRIHIYEGKPKNEGCTWKRGKNGDRVKVCHLQRKPIKCSQTR</sequence>
<keyword evidence="3" id="KW-1185">Reference proteome</keyword>
<accession>A0A256FYN7</accession>
<feature type="signal peptide" evidence="1">
    <location>
        <begin position="1"/>
        <end position="22"/>
    </location>
</feature>
<reference evidence="2 3" key="1">
    <citation type="submission" date="2017-07" db="EMBL/GenBank/DDBJ databases">
        <title>Phylogenetic study on the rhizospheric bacterium Ochrobactrum sp. A44.</title>
        <authorList>
            <person name="Krzyzanowska D.M."/>
            <person name="Ossowicki A."/>
            <person name="Rajewska M."/>
            <person name="Maciag T."/>
            <person name="Kaczynski Z."/>
            <person name="Czerwicka M."/>
            <person name="Jafra S."/>
        </authorList>
    </citation>
    <scope>NUCLEOTIDE SEQUENCE [LARGE SCALE GENOMIC DNA]</scope>
    <source>
        <strain evidence="2 3">DSM 7216</strain>
    </source>
</reference>
<protein>
    <submittedName>
        <fullName evidence="2">Uncharacterized protein</fullName>
    </submittedName>
</protein>
<proteinExistence type="predicted"/>
<dbReference type="EMBL" id="NNRJ01000015">
    <property type="protein sequence ID" value="OYR19965.1"/>
    <property type="molecule type" value="Genomic_DNA"/>
</dbReference>
<evidence type="ECO:0000256" key="1">
    <source>
        <dbReference type="SAM" id="SignalP"/>
    </source>
</evidence>
<dbReference type="RefSeq" id="WP_210190893.1">
    <property type="nucleotide sequence ID" value="NZ_JBHEEK010000001.1"/>
</dbReference>